<dbReference type="InterPro" id="IPR000608">
    <property type="entry name" value="UBC"/>
</dbReference>
<evidence type="ECO:0000256" key="1">
    <source>
        <dbReference type="ARBA" id="ARBA00022679"/>
    </source>
</evidence>
<dbReference type="PROSITE" id="PS50127">
    <property type="entry name" value="UBC_2"/>
    <property type="match status" value="1"/>
</dbReference>
<dbReference type="GO" id="GO:0016740">
    <property type="term" value="F:transferase activity"/>
    <property type="evidence" value="ECO:0007669"/>
    <property type="project" value="UniProtKB-KW"/>
</dbReference>
<name>A0A2N1JF80_9BASI</name>
<dbReference type="PROSITE" id="PS00183">
    <property type="entry name" value="UBC_1"/>
    <property type="match status" value="1"/>
</dbReference>
<dbReference type="Proteomes" id="UP000232875">
    <property type="component" value="Unassembled WGS sequence"/>
</dbReference>
<dbReference type="SUPFAM" id="SSF54495">
    <property type="entry name" value="UBC-like"/>
    <property type="match status" value="1"/>
</dbReference>
<evidence type="ECO:0000256" key="4">
    <source>
        <dbReference type="RuleBase" id="RU362109"/>
    </source>
</evidence>
<dbReference type="InterPro" id="IPR023313">
    <property type="entry name" value="UBQ-conjugating_AS"/>
</dbReference>
<evidence type="ECO:0000256" key="3">
    <source>
        <dbReference type="PROSITE-ProRule" id="PRU10133"/>
    </source>
</evidence>
<feature type="active site" description="Glycyl thioester intermediate" evidence="3">
    <location>
        <position position="95"/>
    </location>
</feature>
<dbReference type="GO" id="GO:0005524">
    <property type="term" value="F:ATP binding"/>
    <property type="evidence" value="ECO:0007669"/>
    <property type="project" value="UniProtKB-UniRule"/>
</dbReference>
<gene>
    <name evidence="6" type="ORF">MVES_001206</name>
</gene>
<protein>
    <recommendedName>
        <fullName evidence="5">UBC core domain-containing protein</fullName>
    </recommendedName>
</protein>
<dbReference type="InterPro" id="IPR016135">
    <property type="entry name" value="UBQ-conjugating_enzyme/RWD"/>
</dbReference>
<keyword evidence="4" id="KW-0067">ATP-binding</keyword>
<accession>A0A2N1JF80</accession>
<organism evidence="6 7">
    <name type="scientific">Malassezia vespertilionis</name>
    <dbReference type="NCBI Taxonomy" id="2020962"/>
    <lineage>
        <taxon>Eukaryota</taxon>
        <taxon>Fungi</taxon>
        <taxon>Dikarya</taxon>
        <taxon>Basidiomycota</taxon>
        <taxon>Ustilaginomycotina</taxon>
        <taxon>Malasseziomycetes</taxon>
        <taxon>Malasseziales</taxon>
        <taxon>Malasseziaceae</taxon>
        <taxon>Malassezia</taxon>
    </lineage>
</organism>
<evidence type="ECO:0000313" key="7">
    <source>
        <dbReference type="Proteomes" id="UP000232875"/>
    </source>
</evidence>
<feature type="domain" description="UBC core" evidence="5">
    <location>
        <begin position="5"/>
        <end position="157"/>
    </location>
</feature>
<dbReference type="Pfam" id="PF00179">
    <property type="entry name" value="UQ_con"/>
    <property type="match status" value="1"/>
</dbReference>
<dbReference type="AlphaFoldDB" id="A0A2N1JF80"/>
<dbReference type="InterPro" id="IPR050113">
    <property type="entry name" value="Ub_conjugating_enzyme"/>
</dbReference>
<dbReference type="PANTHER" id="PTHR24067">
    <property type="entry name" value="UBIQUITIN-CONJUGATING ENZYME E2"/>
    <property type="match status" value="1"/>
</dbReference>
<dbReference type="EMBL" id="KZ454988">
    <property type="protein sequence ID" value="PKI85213.1"/>
    <property type="molecule type" value="Genomic_DNA"/>
</dbReference>
<dbReference type="SMART" id="SM00212">
    <property type="entry name" value="UBCc"/>
    <property type="match status" value="1"/>
</dbReference>
<reference evidence="6 7" key="1">
    <citation type="submission" date="2017-10" db="EMBL/GenBank/DDBJ databases">
        <title>A novel species of cold-tolerant Malassezia isolated from bats.</title>
        <authorList>
            <person name="Lorch J.M."/>
            <person name="Palmer J.M."/>
            <person name="Vanderwolf K.J."/>
            <person name="Schmidt K.Z."/>
            <person name="Verant M.L."/>
            <person name="Weller T.J."/>
            <person name="Blehert D.S."/>
        </authorList>
    </citation>
    <scope>NUCLEOTIDE SEQUENCE [LARGE SCALE GENOMIC DNA]</scope>
    <source>
        <strain evidence="6 7">NWHC:44797-103</strain>
    </source>
</reference>
<evidence type="ECO:0000259" key="5">
    <source>
        <dbReference type="PROSITE" id="PS50127"/>
    </source>
</evidence>
<evidence type="ECO:0000313" key="6">
    <source>
        <dbReference type="EMBL" id="PKI85213.1"/>
    </source>
</evidence>
<sequence length="161" mass="17753">MAAPSTSKRLLHELTALHKRRADADDLVAYLAPATEDNLMVWEAELHAPRDGVYSGGRFRIAIQVPAAYPTKPPVMRFKTPIFHPNVHWKTGEICLDVLQSQWSPAWTLHSACTAVLALLDVPEPDSPLNVDAANLFRHDAVAYRGLCGMYANVYAMSGTT</sequence>
<keyword evidence="7" id="KW-1185">Reference proteome</keyword>
<keyword evidence="1" id="KW-0808">Transferase</keyword>
<dbReference type="STRING" id="2020962.A0A2N1JF80"/>
<evidence type="ECO:0000256" key="2">
    <source>
        <dbReference type="ARBA" id="ARBA00022786"/>
    </source>
</evidence>
<keyword evidence="2 4" id="KW-0833">Ubl conjugation pathway</keyword>
<dbReference type="Gene3D" id="3.10.110.10">
    <property type="entry name" value="Ubiquitin Conjugating Enzyme"/>
    <property type="match status" value="1"/>
</dbReference>
<dbReference type="OrthoDB" id="9973183at2759"/>
<proteinExistence type="inferred from homology"/>
<keyword evidence="4" id="KW-0547">Nucleotide-binding</keyword>
<comment type="similarity">
    <text evidence="4">Belongs to the ubiquitin-conjugating enzyme family.</text>
</comment>
<dbReference type="CDD" id="cd23812">
    <property type="entry name" value="UBCc_ScPEX4-like"/>
    <property type="match status" value="1"/>
</dbReference>